<keyword evidence="4" id="KW-1185">Reference proteome</keyword>
<evidence type="ECO:0000313" key="3">
    <source>
        <dbReference type="EMBL" id="MEH7830333.1"/>
    </source>
</evidence>
<dbReference type="InterPro" id="IPR000873">
    <property type="entry name" value="AMP-dep_synth/lig_dom"/>
</dbReference>
<dbReference type="InterPro" id="IPR042099">
    <property type="entry name" value="ANL_N_sf"/>
</dbReference>
<organism evidence="3 4">
    <name type="scientific">Gemmobacter denitrificans</name>
    <dbReference type="NCBI Taxonomy" id="3123040"/>
    <lineage>
        <taxon>Bacteria</taxon>
        <taxon>Pseudomonadati</taxon>
        <taxon>Pseudomonadota</taxon>
        <taxon>Alphaproteobacteria</taxon>
        <taxon>Rhodobacterales</taxon>
        <taxon>Paracoccaceae</taxon>
        <taxon>Gemmobacter</taxon>
    </lineage>
</organism>
<evidence type="ECO:0000259" key="2">
    <source>
        <dbReference type="Pfam" id="PF00501"/>
    </source>
</evidence>
<dbReference type="SUPFAM" id="SSF56801">
    <property type="entry name" value="Acetyl-CoA synthetase-like"/>
    <property type="match status" value="1"/>
</dbReference>
<protein>
    <submittedName>
        <fullName evidence="3">AMP-binding protein</fullName>
    </submittedName>
</protein>
<accession>A0ABU8C1A7</accession>
<name>A0ABU8C1A7_9RHOB</name>
<sequence length="522" mass="54846">MAGLAAAAPDRLALVDLDSRGQELRRITRGGLWQAIGRISRSIAALPEGPVLVNPAGSIDFAMAFLGALHAGRLAITAPDFASARLRTRALEIAAVAGPVLVLTSDQQVADFTAAGHAACAVAALDGGAEAPLISWPDNRPAFVQYSSGSMAAPRGIAITHGNLTANQQMIAATFGTTEQDVTVTWLPRHHDMGLIGSLLQSLWQGLPCFSMPPMGFLQRPMVWLRAAQTHGATILGAPSFGYALCLRRIDPGQAAGLDLSRVRIAFCGAEPIDGSMLADFAARFAPAGFAETALLPCYGMAEATLMATTMRAGQGMIRSARGHVSCGSAPPGASFALRDAVSGLVSPAVQEGEICISGPHVSPGLWSRDGDAIHPFDRDLLQDGQRWLRTGDLGYRQGDSLFPVDRLDDAITLHGRTLPAADLENQVRHSAPPGTVEAVAAFAADRSVVVLLELARNPGCTEEEILQQVTEGFTHAFGLGVKARSVPRGTLPRTSSGKIRRAAARTEYLSPLRPGTVPEGN</sequence>
<evidence type="ECO:0000313" key="4">
    <source>
        <dbReference type="Proteomes" id="UP001431963"/>
    </source>
</evidence>
<dbReference type="PANTHER" id="PTHR22754">
    <property type="entry name" value="DISCO-INTERACTING PROTEIN 2 DIP2 -RELATED"/>
    <property type="match status" value="1"/>
</dbReference>
<proteinExistence type="inferred from homology"/>
<comment type="caution">
    <text evidence="3">The sequence shown here is derived from an EMBL/GenBank/DDBJ whole genome shotgun (WGS) entry which is preliminary data.</text>
</comment>
<reference evidence="3" key="1">
    <citation type="submission" date="2024-02" db="EMBL/GenBank/DDBJ databases">
        <title>Genome sequences of strain Gemmobacter sp. JM10B15.</title>
        <authorList>
            <person name="Zhang M."/>
        </authorList>
    </citation>
    <scope>NUCLEOTIDE SEQUENCE</scope>
    <source>
        <strain evidence="3">JM10B15</strain>
    </source>
</reference>
<dbReference type="Pfam" id="PF00501">
    <property type="entry name" value="AMP-binding"/>
    <property type="match status" value="1"/>
</dbReference>
<gene>
    <name evidence="3" type="ORF">V6590_19455</name>
</gene>
<dbReference type="RefSeq" id="WP_335425375.1">
    <property type="nucleotide sequence ID" value="NZ_JBALHR010000021.1"/>
</dbReference>
<evidence type="ECO:0000256" key="1">
    <source>
        <dbReference type="ARBA" id="ARBA00006432"/>
    </source>
</evidence>
<dbReference type="Gene3D" id="3.30.300.30">
    <property type="match status" value="1"/>
</dbReference>
<dbReference type="Proteomes" id="UP001431963">
    <property type="component" value="Unassembled WGS sequence"/>
</dbReference>
<dbReference type="Gene3D" id="3.40.50.12780">
    <property type="entry name" value="N-terminal domain of ligase-like"/>
    <property type="match status" value="1"/>
</dbReference>
<comment type="similarity">
    <text evidence="1">Belongs to the ATP-dependent AMP-binding enzyme family.</text>
</comment>
<dbReference type="InterPro" id="IPR045851">
    <property type="entry name" value="AMP-bd_C_sf"/>
</dbReference>
<dbReference type="EMBL" id="JBALHR010000021">
    <property type="protein sequence ID" value="MEH7830333.1"/>
    <property type="molecule type" value="Genomic_DNA"/>
</dbReference>
<feature type="domain" description="AMP-dependent synthetase/ligase" evidence="2">
    <location>
        <begin position="5"/>
        <end position="367"/>
    </location>
</feature>
<dbReference type="PANTHER" id="PTHR22754:SF32">
    <property type="entry name" value="DISCO-INTERACTING PROTEIN 2"/>
    <property type="match status" value="1"/>
</dbReference>